<sequence>MTDNGPDVASRHVTFGKRRIFVSEAGEGYPVILLHGGGPGASGLSNYGRNIGPLSRHFRVIVPDMLGYGQSTKGVDRRDPFGDLADAMLGLMDAMGIEKAHFLGNSLGGACALRLGLDRPGRVSALVLMGPGGIGTTRALPTAGLNKLLDYYSGTGPSIEKLRSFIREYLVFDGSAVPEEVIRQRYEASIDPEVVAAPPLRRPPGLGAALRMDFTRDRRLAKSTIPTLVLWGIADKVNRPSGGTTLQARKPNTDLYLFANTGHWVQWERPDEFNAVTAAFLDRQTPGEARR</sequence>
<dbReference type="PANTHER" id="PTHR43798:SF5">
    <property type="entry name" value="MONOACYLGLYCEROL LIPASE ABHD6"/>
    <property type="match status" value="1"/>
</dbReference>
<dbReference type="PRINTS" id="PR00111">
    <property type="entry name" value="ABHYDROLASE"/>
</dbReference>
<name>A0A317DV90_9PROT</name>
<dbReference type="InterPro" id="IPR050266">
    <property type="entry name" value="AB_hydrolase_sf"/>
</dbReference>
<dbReference type="SUPFAM" id="SSF53474">
    <property type="entry name" value="alpha/beta-Hydrolases"/>
    <property type="match status" value="1"/>
</dbReference>
<organism evidence="2 3">
    <name type="scientific">Zavarzinia compransoris</name>
    <dbReference type="NCBI Taxonomy" id="1264899"/>
    <lineage>
        <taxon>Bacteria</taxon>
        <taxon>Pseudomonadati</taxon>
        <taxon>Pseudomonadota</taxon>
        <taxon>Alphaproteobacteria</taxon>
        <taxon>Rhodospirillales</taxon>
        <taxon>Zavarziniaceae</taxon>
        <taxon>Zavarzinia</taxon>
    </lineage>
</organism>
<protein>
    <submittedName>
        <fullName evidence="2">2-hydroxy-6-ketonona-2,4-dienedioic acid hydrolase</fullName>
    </submittedName>
</protein>
<dbReference type="RefSeq" id="WP_109923011.1">
    <property type="nucleotide sequence ID" value="NZ_QGLF01000006.1"/>
</dbReference>
<dbReference type="GO" id="GO:0016020">
    <property type="term" value="C:membrane"/>
    <property type="evidence" value="ECO:0007669"/>
    <property type="project" value="TreeGrafter"/>
</dbReference>
<dbReference type="AlphaFoldDB" id="A0A317DV90"/>
<dbReference type="EMBL" id="QGLF01000006">
    <property type="protein sequence ID" value="PWR18304.1"/>
    <property type="molecule type" value="Genomic_DNA"/>
</dbReference>
<evidence type="ECO:0000259" key="1">
    <source>
        <dbReference type="Pfam" id="PF00561"/>
    </source>
</evidence>
<comment type="caution">
    <text evidence="2">The sequence shown here is derived from an EMBL/GenBank/DDBJ whole genome shotgun (WGS) entry which is preliminary data.</text>
</comment>
<evidence type="ECO:0000313" key="3">
    <source>
        <dbReference type="Proteomes" id="UP000246077"/>
    </source>
</evidence>
<proteinExistence type="predicted"/>
<keyword evidence="2" id="KW-0378">Hydrolase</keyword>
<reference evidence="3" key="1">
    <citation type="submission" date="2018-05" db="EMBL/GenBank/DDBJ databases">
        <title>Zavarzinia sp. HR-AS.</title>
        <authorList>
            <person name="Lee Y."/>
            <person name="Jeon C.O."/>
        </authorList>
    </citation>
    <scope>NUCLEOTIDE SEQUENCE [LARGE SCALE GENOMIC DNA]</scope>
    <source>
        <strain evidence="3">DSM 1231</strain>
    </source>
</reference>
<evidence type="ECO:0000313" key="2">
    <source>
        <dbReference type="EMBL" id="PWR18304.1"/>
    </source>
</evidence>
<dbReference type="Gene3D" id="3.40.50.1820">
    <property type="entry name" value="alpha/beta hydrolase"/>
    <property type="match status" value="1"/>
</dbReference>
<dbReference type="PANTHER" id="PTHR43798">
    <property type="entry name" value="MONOACYLGLYCEROL LIPASE"/>
    <property type="match status" value="1"/>
</dbReference>
<keyword evidence="3" id="KW-1185">Reference proteome</keyword>
<accession>A0A317DV90</accession>
<dbReference type="Pfam" id="PF00561">
    <property type="entry name" value="Abhydrolase_1"/>
    <property type="match status" value="1"/>
</dbReference>
<dbReference type="PRINTS" id="PR00412">
    <property type="entry name" value="EPOXHYDRLASE"/>
</dbReference>
<dbReference type="GO" id="GO:0047372">
    <property type="term" value="F:monoacylglycerol lipase activity"/>
    <property type="evidence" value="ECO:0007669"/>
    <property type="project" value="TreeGrafter"/>
</dbReference>
<dbReference type="Proteomes" id="UP000246077">
    <property type="component" value="Unassembled WGS sequence"/>
</dbReference>
<gene>
    <name evidence="2" type="ORF">DKG75_20250</name>
</gene>
<dbReference type="InterPro" id="IPR000639">
    <property type="entry name" value="Epox_hydrolase-like"/>
</dbReference>
<dbReference type="InterPro" id="IPR000073">
    <property type="entry name" value="AB_hydrolase_1"/>
</dbReference>
<dbReference type="InterPro" id="IPR029058">
    <property type="entry name" value="AB_hydrolase_fold"/>
</dbReference>
<dbReference type="GO" id="GO:0046464">
    <property type="term" value="P:acylglycerol catabolic process"/>
    <property type="evidence" value="ECO:0007669"/>
    <property type="project" value="TreeGrafter"/>
</dbReference>
<feature type="domain" description="AB hydrolase-1" evidence="1">
    <location>
        <begin position="30"/>
        <end position="270"/>
    </location>
</feature>